<evidence type="ECO:0000313" key="2">
    <source>
        <dbReference type="EMBL" id="KAF9886004.1"/>
    </source>
</evidence>
<dbReference type="InterPro" id="IPR010775">
    <property type="entry name" value="DUF1365"/>
</dbReference>
<evidence type="ECO:0000313" key="3">
    <source>
        <dbReference type="Proteomes" id="UP001194746"/>
    </source>
</evidence>
<name>A0AAD4GQ70_ASPNN</name>
<sequence length="497" mass="57065">MIDAELRSLGDAPEPMLYPCRIRHTRLIPTAHSFSYSYLWAMVPIRWNGTTYHDDHVRQIVPRWMSIRSQDYLSRGGREGLNAKLHQFLDHQEMHNEDYPYVLLFTAPRVLGYSFNPVSFWYLYSAQGVLTAALLEVNNTFGERHIYPLTSDNSHKYPSSPARPYHFTCRWPKEFHVSPFNPRDGTYSLATVDPIQQSTINSRIALITTEGTAKLIASIRSTAPPFTPSTTQSSLRLLLSLSGIGFSTVPRIVIQAAQLFFLRNLPVWTVPTPRERTLCRRANTPETWFESTFHAYLDHQVRSFPHPVILEYWPAGIPDTPLHIIRSSSVEYHTVPGEEEEEEEVPTVQVRVLRPDFYTGLARLEGRVGFTGEQDALLCVSRPEILAEILRWEATAGLQLRDLSLPERIRCRVICCMRAKSLFALRSPQSDYLSAMDQYVMAQCDPGRRSEYQRRTVQILFCFSLAFGRWGMFRLQIFAAQIFGVWALLRLLYAAAV</sequence>
<keyword evidence="3" id="KW-1185">Reference proteome</keyword>
<keyword evidence="1" id="KW-0812">Transmembrane</keyword>
<reference evidence="2" key="2">
    <citation type="submission" date="2020-02" db="EMBL/GenBank/DDBJ databases">
        <authorList>
            <person name="Gilchrist C.L.M."/>
            <person name="Chooi Y.-H."/>
        </authorList>
    </citation>
    <scope>NUCLEOTIDE SEQUENCE</scope>
    <source>
        <strain evidence="2">MST-FP2251</strain>
    </source>
</reference>
<dbReference type="PANTHER" id="PTHR33973:SF4">
    <property type="entry name" value="OS07G0153300 PROTEIN"/>
    <property type="match status" value="1"/>
</dbReference>
<keyword evidence="1" id="KW-1133">Transmembrane helix</keyword>
<dbReference type="EMBL" id="VCAU01000085">
    <property type="protein sequence ID" value="KAF9886004.1"/>
    <property type="molecule type" value="Genomic_DNA"/>
</dbReference>
<keyword evidence="1" id="KW-0472">Membrane</keyword>
<comment type="caution">
    <text evidence="2">The sequence shown here is derived from an EMBL/GenBank/DDBJ whole genome shotgun (WGS) entry which is preliminary data.</text>
</comment>
<dbReference type="Pfam" id="PF07103">
    <property type="entry name" value="DUF1365"/>
    <property type="match status" value="1"/>
</dbReference>
<feature type="transmembrane region" description="Helical" evidence="1">
    <location>
        <begin position="478"/>
        <end position="496"/>
    </location>
</feature>
<evidence type="ECO:0000256" key="1">
    <source>
        <dbReference type="SAM" id="Phobius"/>
    </source>
</evidence>
<dbReference type="PANTHER" id="PTHR33973">
    <property type="entry name" value="OS07G0153300 PROTEIN"/>
    <property type="match status" value="1"/>
</dbReference>
<reference evidence="2" key="1">
    <citation type="journal article" date="2019" name="Beilstein J. Org. Chem.">
        <title>Nanangenines: drimane sesquiterpenoids as the dominant metabolite cohort of a novel Australian fungus, Aspergillus nanangensis.</title>
        <authorList>
            <person name="Lacey H.J."/>
            <person name="Gilchrist C.L.M."/>
            <person name="Crombie A."/>
            <person name="Kalaitzis J.A."/>
            <person name="Vuong D."/>
            <person name="Rutledge P.J."/>
            <person name="Turner P."/>
            <person name="Pitt J.I."/>
            <person name="Lacey E."/>
            <person name="Chooi Y.H."/>
            <person name="Piggott A.M."/>
        </authorList>
    </citation>
    <scope>NUCLEOTIDE SEQUENCE</scope>
    <source>
        <strain evidence="2">MST-FP2251</strain>
    </source>
</reference>
<organism evidence="2 3">
    <name type="scientific">Aspergillus nanangensis</name>
    <dbReference type="NCBI Taxonomy" id="2582783"/>
    <lineage>
        <taxon>Eukaryota</taxon>
        <taxon>Fungi</taxon>
        <taxon>Dikarya</taxon>
        <taxon>Ascomycota</taxon>
        <taxon>Pezizomycotina</taxon>
        <taxon>Eurotiomycetes</taxon>
        <taxon>Eurotiomycetidae</taxon>
        <taxon>Eurotiales</taxon>
        <taxon>Aspergillaceae</taxon>
        <taxon>Aspergillus</taxon>
        <taxon>Aspergillus subgen. Circumdati</taxon>
    </lineage>
</organism>
<dbReference type="AlphaFoldDB" id="A0AAD4GQ70"/>
<accession>A0AAD4GQ70</accession>
<gene>
    <name evidence="2" type="ORF">FE257_012185</name>
</gene>
<protein>
    <submittedName>
        <fullName evidence="2">Uncharacterized protein</fullName>
    </submittedName>
</protein>
<dbReference type="Proteomes" id="UP001194746">
    <property type="component" value="Unassembled WGS sequence"/>
</dbReference>
<proteinExistence type="predicted"/>